<dbReference type="GO" id="GO:0017150">
    <property type="term" value="F:tRNA dihydrouridine synthase activity"/>
    <property type="evidence" value="ECO:0007669"/>
    <property type="project" value="InterPro"/>
</dbReference>
<feature type="domain" description="DUS-like FMN-binding" evidence="8">
    <location>
        <begin position="14"/>
        <end position="245"/>
    </location>
</feature>
<keyword evidence="4 5" id="KW-0560">Oxidoreductase</keyword>
<evidence type="ECO:0000256" key="2">
    <source>
        <dbReference type="ARBA" id="ARBA00022643"/>
    </source>
</evidence>
<comment type="cofactor">
    <cofactor evidence="5 7">
        <name>FMN</name>
        <dbReference type="ChEBI" id="CHEBI:58210"/>
    </cofactor>
</comment>
<keyword evidence="2 5" id="KW-0288">FMN</keyword>
<dbReference type="Pfam" id="PF01207">
    <property type="entry name" value="Dus"/>
    <property type="match status" value="1"/>
</dbReference>
<protein>
    <recommendedName>
        <fullName evidence="5">tRNA-dihydrouridine synthase</fullName>
        <ecNumber evidence="5">1.3.1.-</ecNumber>
    </recommendedName>
</protein>
<proteinExistence type="inferred from homology"/>
<feature type="binding site" evidence="7">
    <location>
        <position position="143"/>
    </location>
    <ligand>
        <name>FMN</name>
        <dbReference type="ChEBI" id="CHEBI:58210"/>
    </ligand>
</feature>
<dbReference type="PIRSF" id="PIRSF006621">
    <property type="entry name" value="Dus"/>
    <property type="match status" value="1"/>
</dbReference>
<dbReference type="EC" id="1.3.1.-" evidence="5"/>
<evidence type="ECO:0000256" key="5">
    <source>
        <dbReference type="PIRNR" id="PIRNR006621"/>
    </source>
</evidence>
<comment type="function">
    <text evidence="5">Catalyzes the synthesis of 5,6-dihydrouridine (D), a modified base found in the D-loop of most tRNAs, via the reduction of the C5-C6 double bond in target uridines.</text>
</comment>
<dbReference type="SUPFAM" id="SSF51395">
    <property type="entry name" value="FMN-linked oxidoreductases"/>
    <property type="match status" value="1"/>
</dbReference>
<feature type="binding site" evidence="7">
    <location>
        <begin position="228"/>
        <end position="229"/>
    </location>
    <ligand>
        <name>FMN</name>
        <dbReference type="ChEBI" id="CHEBI:58210"/>
    </ligand>
</feature>
<dbReference type="InterPro" id="IPR035587">
    <property type="entry name" value="DUS-like_FMN-bd"/>
</dbReference>
<keyword evidence="7" id="KW-0547">Nucleotide-binding</keyword>
<reference evidence="10" key="1">
    <citation type="submission" date="2016-10" db="EMBL/GenBank/DDBJ databases">
        <authorList>
            <person name="Varghese N."/>
            <person name="Submissions S."/>
        </authorList>
    </citation>
    <scope>NUCLEOTIDE SEQUENCE [LARGE SCALE GENOMIC DNA]</scope>
    <source>
        <strain evidence="10">DSM 3384</strain>
    </source>
</reference>
<evidence type="ECO:0000256" key="7">
    <source>
        <dbReference type="PIRSR" id="PIRSR006621-2"/>
    </source>
</evidence>
<name>A0A1H2DT01_9BACT</name>
<accession>A0A1H2DT01</accession>
<evidence type="ECO:0000259" key="8">
    <source>
        <dbReference type="Pfam" id="PF01207"/>
    </source>
</evidence>
<dbReference type="Gene3D" id="3.20.20.70">
    <property type="entry name" value="Aldolase class I"/>
    <property type="match status" value="1"/>
</dbReference>
<comment type="similarity">
    <text evidence="5">Belongs to the dus family.</text>
</comment>
<dbReference type="Proteomes" id="UP000199608">
    <property type="component" value="Unassembled WGS sequence"/>
</dbReference>
<keyword evidence="1 5" id="KW-0285">Flavoprotein</keyword>
<dbReference type="GO" id="GO:0003723">
    <property type="term" value="F:RNA binding"/>
    <property type="evidence" value="ECO:0007669"/>
    <property type="project" value="TreeGrafter"/>
</dbReference>
<dbReference type="PANTHER" id="PTHR45846">
    <property type="entry name" value="TRNA-DIHYDROURIDINE(47) SYNTHASE [NAD(P)(+)]-LIKE"/>
    <property type="match status" value="1"/>
</dbReference>
<evidence type="ECO:0000256" key="4">
    <source>
        <dbReference type="ARBA" id="ARBA00023002"/>
    </source>
</evidence>
<evidence type="ECO:0000256" key="6">
    <source>
        <dbReference type="PIRSR" id="PIRSR006621-1"/>
    </source>
</evidence>
<dbReference type="PANTHER" id="PTHR45846:SF1">
    <property type="entry name" value="TRNA-DIHYDROURIDINE(47) SYNTHASE [NAD(P)(+)]-LIKE"/>
    <property type="match status" value="1"/>
</dbReference>
<dbReference type="CDD" id="cd02801">
    <property type="entry name" value="DUS_like_FMN"/>
    <property type="match status" value="1"/>
</dbReference>
<dbReference type="InterPro" id="IPR013785">
    <property type="entry name" value="Aldolase_TIM"/>
</dbReference>
<keyword evidence="3 5" id="KW-0819">tRNA processing</keyword>
<sequence length="325" mass="37189">MSPSFMKKDHIAIILAPLQGFTDVTYRNVFSDHFSGVDEAVAPFISTMGQMRLKPSRIKDVALENNKKLFVVPQILGNVAKDFIFLADHLYEMGHKKINWNLGCPHSKIAKKQRGSGLLMHPDKIDAFLDTVLPRISNTLSVKIRLGRRSKDEIFKLLPVLNQYPLDEIILHPRTGIQMYEGTSDHDAFEKALLNCQLPLTYNGDIKDLNSFCTVQKRFPHLKRFMIGRGILSNPFLAEQIKKIAVDQNTIQRLKDFHDALFTGYQKIFSGPGHLTGRMKGFWSYLGPSFKNSKKEFKAILKADSITKYQDKVEIFFKKNPEFIK</sequence>
<dbReference type="InterPro" id="IPR001269">
    <property type="entry name" value="DUS_fam"/>
</dbReference>
<dbReference type="EMBL" id="FNLL01000002">
    <property type="protein sequence ID" value="SDT85993.1"/>
    <property type="molecule type" value="Genomic_DNA"/>
</dbReference>
<dbReference type="GO" id="GO:0050660">
    <property type="term" value="F:flavin adenine dinucleotide binding"/>
    <property type="evidence" value="ECO:0007669"/>
    <property type="project" value="InterPro"/>
</dbReference>
<feature type="binding site" evidence="7">
    <location>
        <position position="74"/>
    </location>
    <ligand>
        <name>FMN</name>
        <dbReference type="ChEBI" id="CHEBI:58210"/>
    </ligand>
</feature>
<feature type="binding site" evidence="7">
    <location>
        <position position="172"/>
    </location>
    <ligand>
        <name>FMN</name>
        <dbReference type="ChEBI" id="CHEBI:58210"/>
    </ligand>
</feature>
<organism evidence="9 10">
    <name type="scientific">Desulfobacula phenolica</name>
    <dbReference type="NCBI Taxonomy" id="90732"/>
    <lineage>
        <taxon>Bacteria</taxon>
        <taxon>Pseudomonadati</taxon>
        <taxon>Thermodesulfobacteriota</taxon>
        <taxon>Desulfobacteria</taxon>
        <taxon>Desulfobacterales</taxon>
        <taxon>Desulfobacteraceae</taxon>
        <taxon>Desulfobacula</taxon>
    </lineage>
</organism>
<keyword evidence="10" id="KW-1185">Reference proteome</keyword>
<evidence type="ECO:0000256" key="3">
    <source>
        <dbReference type="ARBA" id="ARBA00022694"/>
    </source>
</evidence>
<evidence type="ECO:0000313" key="10">
    <source>
        <dbReference type="Proteomes" id="UP000199608"/>
    </source>
</evidence>
<dbReference type="AlphaFoldDB" id="A0A1H2DT01"/>
<evidence type="ECO:0000256" key="1">
    <source>
        <dbReference type="ARBA" id="ARBA00022630"/>
    </source>
</evidence>
<feature type="active site" description="Proton donor" evidence="6">
    <location>
        <position position="104"/>
    </location>
</feature>
<gene>
    <name evidence="9" type="ORF">SAMN04487931_102129</name>
</gene>
<evidence type="ECO:0000313" key="9">
    <source>
        <dbReference type="EMBL" id="SDT85993.1"/>
    </source>
</evidence>